<dbReference type="GO" id="GO:0098793">
    <property type="term" value="C:presynapse"/>
    <property type="evidence" value="ECO:0007669"/>
    <property type="project" value="GOC"/>
</dbReference>
<proteinExistence type="predicted"/>
<dbReference type="OrthoDB" id="10051416at2759"/>
<keyword evidence="3" id="KW-1185">Reference proteome</keyword>
<dbReference type="InterPro" id="IPR047104">
    <property type="entry name" value="BLTP1_N"/>
</dbReference>
<dbReference type="PANTHER" id="PTHR31640">
    <property type="entry name" value="TRANSMEMBRANE PROTEIN KIAA1109"/>
    <property type="match status" value="1"/>
</dbReference>
<sequence>MSVPILGLSLGYMYHPLYPSPKYEVPRGEDLPCDPTQWEPDVISLELEAGPAALRMFGSLLAMLAAIKENYFGMDQEFKELGVRANPEEALSESTLSSSSKDTINLQSLRPMEANIFLTLYDIKVELTSIVVSMKPSSPLLLMERLSFEMHKTYTETRLQLHLSPATIVLTDGNERGMVNQNLSQGHLSLSGFQLRGHAMFSGQDRPPDCETLEYAWLVEIQLGILSGRLTMPQLQAMGNWAQTFAFHVINKENDLQPSTRYVQCIHGKQQNVCDRRHKKRKVPRDMDLTGEANDGTLSKGTLTRIKGSSQLCIPESDVKYQMTRVSLESVRLFLVETGCACDLEVFPIRLATCSLHSSESSSGVSLFVQTVKLRQFVCTPFPEKSQQVLSDARRPLSLVENSSWIQAAAVQLGPIVSDVSSATSSPELYQEQKDFLEMHDAKFQRLWFLWQPQEQFPSKRHGCCGCAGGCNFFGKNSNGLRFFTAEKLDASENDTGIGGFGSEAGFYDDGDIVDSGARPLMYSRSADLDALGSNYFDRTPIGSIEAFTRRRYHVSGSEGSSPKVKRAMNAQTNEEAYMELGIDDEASPMPSRLSWCSSLQRESSSISNMHEKCDESEARVYKGQSRAWGRVGTSPTPSHLMEHCEGLGLTSLVVARLRFIPVAAYWMSLIWVPVQG</sequence>
<feature type="domain" description="Bridge-like lipid transfer protein family member 1 N-terminal" evidence="1">
    <location>
        <begin position="29"/>
        <end position="279"/>
    </location>
</feature>
<dbReference type="GO" id="GO:0048488">
    <property type="term" value="P:synaptic vesicle endocytosis"/>
    <property type="evidence" value="ECO:0007669"/>
    <property type="project" value="TreeGrafter"/>
</dbReference>
<evidence type="ECO:0000313" key="2">
    <source>
        <dbReference type="EMBL" id="KAJ7356233.1"/>
    </source>
</evidence>
<dbReference type="Pfam" id="PF20413">
    <property type="entry name" value="BLTP1_N"/>
    <property type="match status" value="1"/>
</dbReference>
<name>A0A9W9YKZ9_9CNID</name>
<dbReference type="Proteomes" id="UP001163046">
    <property type="component" value="Unassembled WGS sequence"/>
</dbReference>
<evidence type="ECO:0000313" key="3">
    <source>
        <dbReference type="Proteomes" id="UP001163046"/>
    </source>
</evidence>
<dbReference type="PANTHER" id="PTHR31640:SF1">
    <property type="entry name" value="BRIDGE-LIKE LIPID TRANSFER PROTEIN FAMILY MEMBER 1"/>
    <property type="match status" value="1"/>
</dbReference>
<dbReference type="AlphaFoldDB" id="A0A9W9YKZ9"/>
<accession>A0A9W9YKZ9</accession>
<dbReference type="EMBL" id="MU827323">
    <property type="protein sequence ID" value="KAJ7356233.1"/>
    <property type="molecule type" value="Genomic_DNA"/>
</dbReference>
<comment type="caution">
    <text evidence="2">The sequence shown here is derived from an EMBL/GenBank/DDBJ whole genome shotgun (WGS) entry which is preliminary data.</text>
</comment>
<reference evidence="2" key="1">
    <citation type="submission" date="2023-01" db="EMBL/GenBank/DDBJ databases">
        <title>Genome assembly of the deep-sea coral Lophelia pertusa.</title>
        <authorList>
            <person name="Herrera S."/>
            <person name="Cordes E."/>
        </authorList>
    </citation>
    <scope>NUCLEOTIDE SEQUENCE</scope>
    <source>
        <strain evidence="2">USNM1676648</strain>
        <tissue evidence="2">Polyp</tissue>
    </source>
</reference>
<protein>
    <recommendedName>
        <fullName evidence="1">Bridge-like lipid transfer protein family member 1 N-terminal domain-containing protein</fullName>
    </recommendedName>
</protein>
<organism evidence="2 3">
    <name type="scientific">Desmophyllum pertusum</name>
    <dbReference type="NCBI Taxonomy" id="174260"/>
    <lineage>
        <taxon>Eukaryota</taxon>
        <taxon>Metazoa</taxon>
        <taxon>Cnidaria</taxon>
        <taxon>Anthozoa</taxon>
        <taxon>Hexacorallia</taxon>
        <taxon>Scleractinia</taxon>
        <taxon>Caryophylliina</taxon>
        <taxon>Caryophylliidae</taxon>
        <taxon>Desmophyllum</taxon>
    </lineage>
</organism>
<gene>
    <name evidence="2" type="ORF">OS493_025987</name>
</gene>
<evidence type="ECO:0000259" key="1">
    <source>
        <dbReference type="Pfam" id="PF20413"/>
    </source>
</evidence>
<dbReference type="InterPro" id="IPR033616">
    <property type="entry name" value="BLTP1"/>
</dbReference>